<dbReference type="GO" id="GO:0046983">
    <property type="term" value="F:protein dimerization activity"/>
    <property type="evidence" value="ECO:0007669"/>
    <property type="project" value="InterPro"/>
</dbReference>
<keyword evidence="20 24" id="KW-0472">Membrane</keyword>
<evidence type="ECO:0000256" key="16">
    <source>
        <dbReference type="ARBA" id="ARBA00022989"/>
    </source>
</evidence>
<dbReference type="GO" id="GO:0000155">
    <property type="term" value="F:phosphorelay sensor kinase activity"/>
    <property type="evidence" value="ECO:0007669"/>
    <property type="project" value="InterPro"/>
</dbReference>
<dbReference type="SMART" id="SM00086">
    <property type="entry name" value="PAC"/>
    <property type="match status" value="1"/>
</dbReference>
<keyword evidence="23" id="KW-0175">Coiled coil</keyword>
<comment type="function">
    <text evidence="21">Member of the two-component regulatory system NreB/NreC involved in the control of dissimilatory nitrate/nitrite reduction in response to oxygen. NreB functions as a direct oxygen sensor histidine kinase which is autophosphorylated, in the absence of oxygen, probably at the conserved histidine residue, and transfers its phosphate group probably to a conserved aspartate residue of NreC. NreB/NreC activates the expression of the nitrate (narGHJI) and nitrite (nir) reductase operons, as well as the putative nitrate transporter gene narT.</text>
</comment>
<dbReference type="PROSITE" id="PS50113">
    <property type="entry name" value="PAC"/>
    <property type="match status" value="1"/>
</dbReference>
<sequence>MRNGNGRSPLDITTFNKLSRLYILALSAIALSIIFSQFLVQGHLNNQLSDSRVINVAGRQRMLSQKISKELLLLYGGPVNQDSLTRELEKTLELWTASHRGLQHGSDSLELPAGNSDRIQQMFGIINPHHEAIVRSTEQILDSIQQTGRISTDWLGSLRDTVLANEAKFLQGMDSIVFQYDAEARTKLQTLKRTELILLAVALLILLLEILFFFRPAAIYVRNNIRQLIGAEQEARDMTSEIEELYKTREQSMQELRALNFAMDQTALFASAKTSGQIVYMSDKFRKLLGLSENQLRGTLPELMSTQEGEQQYIQELISAARSGIRTAEVRLTNREGEKIWLDMSIVPVNRSGVKQDMLILCSDITSRKIAQQKLERMTKERFDQEIQQQKLRSVQVIEAQEEERKRIARDMHDGIGQMLTALKFNLEAVSLKNLDRAKTKLEELKGLTTKLIKGVRIATFNLTPPELSDYGIATGLGKLASELSKLTGQNILFENRTDFSGRFNSIVETNLYRITQEAVNNAIKYARSDYILITLTHSPSLLSIVIDDNGQGFDQEDLQQQTPDDGSGMGLAFMQERIRYINGRLFIRSRPGEGTRITINIPMKNGELI</sequence>
<dbReference type="Pfam" id="PF13675">
    <property type="entry name" value="PilJ"/>
    <property type="match status" value="1"/>
</dbReference>
<evidence type="ECO:0000256" key="10">
    <source>
        <dbReference type="ARBA" id="ARBA00022679"/>
    </source>
</evidence>
<dbReference type="PRINTS" id="PR00344">
    <property type="entry name" value="BCTRLSENSOR"/>
</dbReference>
<evidence type="ECO:0000256" key="20">
    <source>
        <dbReference type="ARBA" id="ARBA00023136"/>
    </source>
</evidence>
<dbReference type="InterPro" id="IPR029095">
    <property type="entry name" value="NarX-like_N"/>
</dbReference>
<keyword evidence="16 24" id="KW-1133">Transmembrane helix</keyword>
<proteinExistence type="predicted"/>
<evidence type="ECO:0000256" key="9">
    <source>
        <dbReference type="ARBA" id="ARBA00022553"/>
    </source>
</evidence>
<evidence type="ECO:0000256" key="8">
    <source>
        <dbReference type="ARBA" id="ARBA00022490"/>
    </source>
</evidence>
<dbReference type="EC" id="2.7.13.3" evidence="5"/>
<dbReference type="InterPro" id="IPR000014">
    <property type="entry name" value="PAS"/>
</dbReference>
<comment type="catalytic activity">
    <reaction evidence="1">
        <text>ATP + protein L-histidine = ADP + protein N-phospho-L-histidine.</text>
        <dbReference type="EC" id="2.7.13.3"/>
    </reaction>
</comment>
<comment type="caution">
    <text evidence="27">The sequence shown here is derived from an EMBL/GenBank/DDBJ whole genome shotgun (WGS) entry which is preliminary data.</text>
</comment>
<keyword evidence="19" id="KW-0411">Iron-sulfur</keyword>
<dbReference type="OrthoDB" id="5401121at2"/>
<dbReference type="CDD" id="cd00130">
    <property type="entry name" value="PAS"/>
    <property type="match status" value="1"/>
</dbReference>
<gene>
    <name evidence="27" type="ORF">CRP01_24755</name>
</gene>
<dbReference type="InterPro" id="IPR000700">
    <property type="entry name" value="PAS-assoc_C"/>
</dbReference>
<dbReference type="InterPro" id="IPR036890">
    <property type="entry name" value="HATPase_C_sf"/>
</dbReference>
<dbReference type="InterPro" id="IPR050482">
    <property type="entry name" value="Sensor_HK_TwoCompSys"/>
</dbReference>
<dbReference type="Pfam" id="PF07730">
    <property type="entry name" value="HisKA_3"/>
    <property type="match status" value="1"/>
</dbReference>
<keyword evidence="11 24" id="KW-0812">Transmembrane</keyword>
<comment type="subcellular location">
    <subcellularLocation>
        <location evidence="4">Cytoplasm</location>
    </subcellularLocation>
    <subcellularLocation>
        <location evidence="3">Membrane</location>
        <topology evidence="3">Multi-pass membrane protein</topology>
    </subcellularLocation>
</comment>
<name>A0A2D0N7M5_FLAN2</name>
<dbReference type="PROSITE" id="PS50109">
    <property type="entry name" value="HIS_KIN"/>
    <property type="match status" value="1"/>
</dbReference>
<feature type="transmembrane region" description="Helical" evidence="24">
    <location>
        <begin position="20"/>
        <end position="40"/>
    </location>
</feature>
<feature type="domain" description="PAC" evidence="26">
    <location>
        <begin position="326"/>
        <end position="377"/>
    </location>
</feature>
<dbReference type="GO" id="GO:0005524">
    <property type="term" value="F:ATP binding"/>
    <property type="evidence" value="ECO:0007669"/>
    <property type="project" value="UniProtKB-KW"/>
</dbReference>
<keyword evidence="9" id="KW-0597">Phosphoprotein</keyword>
<dbReference type="PANTHER" id="PTHR24421:SF10">
    <property type="entry name" value="NITRATE_NITRITE SENSOR PROTEIN NARQ"/>
    <property type="match status" value="1"/>
</dbReference>
<dbReference type="InterPro" id="IPR005467">
    <property type="entry name" value="His_kinase_dom"/>
</dbReference>
<accession>A0A2D0N7M5</accession>
<keyword evidence="18" id="KW-0902">Two-component regulatory system</keyword>
<keyword evidence="8" id="KW-0963">Cytoplasm</keyword>
<evidence type="ECO:0000313" key="27">
    <source>
        <dbReference type="EMBL" id="PHN03763.1"/>
    </source>
</evidence>
<keyword evidence="17" id="KW-0408">Iron</keyword>
<dbReference type="InterPro" id="IPR001610">
    <property type="entry name" value="PAC"/>
</dbReference>
<evidence type="ECO:0000256" key="2">
    <source>
        <dbReference type="ARBA" id="ARBA00001966"/>
    </source>
</evidence>
<keyword evidence="7" id="KW-0004">4Fe-4S</keyword>
<evidence type="ECO:0000256" key="12">
    <source>
        <dbReference type="ARBA" id="ARBA00022723"/>
    </source>
</evidence>
<evidence type="ECO:0000256" key="6">
    <source>
        <dbReference type="ARBA" id="ARBA00017322"/>
    </source>
</evidence>
<evidence type="ECO:0000256" key="1">
    <source>
        <dbReference type="ARBA" id="ARBA00000085"/>
    </source>
</evidence>
<evidence type="ECO:0000259" key="26">
    <source>
        <dbReference type="PROSITE" id="PS50113"/>
    </source>
</evidence>
<comment type="cofactor">
    <cofactor evidence="2">
        <name>[4Fe-4S] cluster</name>
        <dbReference type="ChEBI" id="CHEBI:49883"/>
    </cofactor>
</comment>
<reference evidence="27 28" key="1">
    <citation type="submission" date="2017-10" db="EMBL/GenBank/DDBJ databases">
        <title>The draft genome sequence of Lewinella nigricans NBRC 102662.</title>
        <authorList>
            <person name="Wang K."/>
        </authorList>
    </citation>
    <scope>NUCLEOTIDE SEQUENCE [LARGE SCALE GENOMIC DNA]</scope>
    <source>
        <strain evidence="27 28">NBRC 102662</strain>
    </source>
</reference>
<dbReference type="CDD" id="cd16917">
    <property type="entry name" value="HATPase_UhpB-NarQ-NarX-like"/>
    <property type="match status" value="1"/>
</dbReference>
<keyword evidence="28" id="KW-1185">Reference proteome</keyword>
<evidence type="ECO:0000256" key="3">
    <source>
        <dbReference type="ARBA" id="ARBA00004141"/>
    </source>
</evidence>
<keyword evidence="12" id="KW-0479">Metal-binding</keyword>
<evidence type="ECO:0000256" key="5">
    <source>
        <dbReference type="ARBA" id="ARBA00012438"/>
    </source>
</evidence>
<evidence type="ECO:0000256" key="11">
    <source>
        <dbReference type="ARBA" id="ARBA00022692"/>
    </source>
</evidence>
<evidence type="ECO:0000256" key="4">
    <source>
        <dbReference type="ARBA" id="ARBA00004496"/>
    </source>
</evidence>
<dbReference type="PANTHER" id="PTHR24421">
    <property type="entry name" value="NITRATE/NITRITE SENSOR PROTEIN NARX-RELATED"/>
    <property type="match status" value="1"/>
</dbReference>
<feature type="transmembrane region" description="Helical" evidence="24">
    <location>
        <begin position="196"/>
        <end position="214"/>
    </location>
</feature>
<evidence type="ECO:0000256" key="13">
    <source>
        <dbReference type="ARBA" id="ARBA00022741"/>
    </source>
</evidence>
<evidence type="ECO:0000256" key="19">
    <source>
        <dbReference type="ARBA" id="ARBA00023014"/>
    </source>
</evidence>
<feature type="domain" description="Histidine kinase" evidence="25">
    <location>
        <begin position="512"/>
        <end position="606"/>
    </location>
</feature>
<keyword evidence="13" id="KW-0547">Nucleotide-binding</keyword>
<dbReference type="SUPFAM" id="SSF55785">
    <property type="entry name" value="PYP-like sensor domain (PAS domain)"/>
    <property type="match status" value="1"/>
</dbReference>
<dbReference type="Gene3D" id="1.20.5.1930">
    <property type="match status" value="1"/>
</dbReference>
<dbReference type="SMART" id="SM00387">
    <property type="entry name" value="HATPase_c"/>
    <property type="match status" value="1"/>
</dbReference>
<evidence type="ECO:0000256" key="17">
    <source>
        <dbReference type="ARBA" id="ARBA00023004"/>
    </source>
</evidence>
<dbReference type="Pfam" id="PF13426">
    <property type="entry name" value="PAS_9"/>
    <property type="match status" value="1"/>
</dbReference>
<dbReference type="InterPro" id="IPR003594">
    <property type="entry name" value="HATPase_dom"/>
</dbReference>
<dbReference type="GO" id="GO:0051539">
    <property type="term" value="F:4 iron, 4 sulfur cluster binding"/>
    <property type="evidence" value="ECO:0007669"/>
    <property type="project" value="UniProtKB-KW"/>
</dbReference>
<dbReference type="Gene3D" id="3.30.450.20">
    <property type="entry name" value="PAS domain"/>
    <property type="match status" value="1"/>
</dbReference>
<evidence type="ECO:0000256" key="23">
    <source>
        <dbReference type="SAM" id="Coils"/>
    </source>
</evidence>
<keyword evidence="10" id="KW-0808">Transferase</keyword>
<dbReference type="Pfam" id="PF02518">
    <property type="entry name" value="HATPase_c"/>
    <property type="match status" value="1"/>
</dbReference>
<keyword evidence="15" id="KW-0067">ATP-binding</keyword>
<evidence type="ECO:0000313" key="28">
    <source>
        <dbReference type="Proteomes" id="UP000223913"/>
    </source>
</evidence>
<feature type="coiled-coil region" evidence="23">
    <location>
        <begin position="228"/>
        <end position="255"/>
    </location>
</feature>
<evidence type="ECO:0000256" key="24">
    <source>
        <dbReference type="SAM" id="Phobius"/>
    </source>
</evidence>
<evidence type="ECO:0000256" key="21">
    <source>
        <dbReference type="ARBA" id="ARBA00024827"/>
    </source>
</evidence>
<evidence type="ECO:0000256" key="14">
    <source>
        <dbReference type="ARBA" id="ARBA00022777"/>
    </source>
</evidence>
<evidence type="ECO:0000259" key="25">
    <source>
        <dbReference type="PROSITE" id="PS50109"/>
    </source>
</evidence>
<dbReference type="InterPro" id="IPR035965">
    <property type="entry name" value="PAS-like_dom_sf"/>
</dbReference>
<dbReference type="InterPro" id="IPR011712">
    <property type="entry name" value="Sig_transdc_His_kin_sub3_dim/P"/>
</dbReference>
<dbReference type="InterPro" id="IPR004358">
    <property type="entry name" value="Sig_transdc_His_kin-like_C"/>
</dbReference>
<dbReference type="Proteomes" id="UP000223913">
    <property type="component" value="Unassembled WGS sequence"/>
</dbReference>
<protein>
    <recommendedName>
        <fullName evidence="6">Oxygen sensor histidine kinase NreB</fullName>
        <ecNumber evidence="5">2.7.13.3</ecNumber>
    </recommendedName>
    <alternativeName>
        <fullName evidence="22">Nitrogen regulation protein B</fullName>
    </alternativeName>
</protein>
<evidence type="ECO:0000256" key="15">
    <source>
        <dbReference type="ARBA" id="ARBA00022840"/>
    </source>
</evidence>
<dbReference type="GO" id="GO:0046872">
    <property type="term" value="F:metal ion binding"/>
    <property type="evidence" value="ECO:0007669"/>
    <property type="project" value="UniProtKB-KW"/>
</dbReference>
<organism evidence="27 28">
    <name type="scientific">Flavilitoribacter nigricans (strain ATCC 23147 / DSM 23189 / NBRC 102662 / NCIMB 1420 / SS-2)</name>
    <name type="common">Lewinella nigricans</name>
    <dbReference type="NCBI Taxonomy" id="1122177"/>
    <lineage>
        <taxon>Bacteria</taxon>
        <taxon>Pseudomonadati</taxon>
        <taxon>Bacteroidota</taxon>
        <taxon>Saprospiria</taxon>
        <taxon>Saprospirales</taxon>
        <taxon>Lewinellaceae</taxon>
        <taxon>Flavilitoribacter</taxon>
    </lineage>
</organism>
<evidence type="ECO:0000256" key="7">
    <source>
        <dbReference type="ARBA" id="ARBA00022485"/>
    </source>
</evidence>
<keyword evidence="14 27" id="KW-0418">Kinase</keyword>
<evidence type="ECO:0000256" key="18">
    <source>
        <dbReference type="ARBA" id="ARBA00023012"/>
    </source>
</evidence>
<dbReference type="EMBL" id="PDUD01000029">
    <property type="protein sequence ID" value="PHN03763.1"/>
    <property type="molecule type" value="Genomic_DNA"/>
</dbReference>
<dbReference type="RefSeq" id="WP_099152795.1">
    <property type="nucleotide sequence ID" value="NZ_PDUD01000029.1"/>
</dbReference>
<evidence type="ECO:0000256" key="22">
    <source>
        <dbReference type="ARBA" id="ARBA00030800"/>
    </source>
</evidence>
<dbReference type="GO" id="GO:0016020">
    <property type="term" value="C:membrane"/>
    <property type="evidence" value="ECO:0007669"/>
    <property type="project" value="UniProtKB-SubCell"/>
</dbReference>
<dbReference type="Gene3D" id="3.30.565.10">
    <property type="entry name" value="Histidine kinase-like ATPase, C-terminal domain"/>
    <property type="match status" value="1"/>
</dbReference>
<dbReference type="NCBIfam" id="TIGR00229">
    <property type="entry name" value="sensory_box"/>
    <property type="match status" value="1"/>
</dbReference>
<dbReference type="AlphaFoldDB" id="A0A2D0N7M5"/>
<dbReference type="SUPFAM" id="SSF55874">
    <property type="entry name" value="ATPase domain of HSP90 chaperone/DNA topoisomerase II/histidine kinase"/>
    <property type="match status" value="1"/>
</dbReference>
<dbReference type="GO" id="GO:0005737">
    <property type="term" value="C:cytoplasm"/>
    <property type="evidence" value="ECO:0007669"/>
    <property type="project" value="UniProtKB-SubCell"/>
</dbReference>